<keyword evidence="2" id="KW-0805">Transcription regulation</keyword>
<proteinExistence type="inferred from homology"/>
<dbReference type="PANTHER" id="PTHR30537">
    <property type="entry name" value="HTH-TYPE TRANSCRIPTIONAL REGULATOR"/>
    <property type="match status" value="1"/>
</dbReference>
<dbReference type="SUPFAM" id="SSF53850">
    <property type="entry name" value="Periplasmic binding protein-like II"/>
    <property type="match status" value="1"/>
</dbReference>
<dbReference type="Gene3D" id="3.40.190.10">
    <property type="entry name" value="Periplasmic binding protein-like II"/>
    <property type="match status" value="2"/>
</dbReference>
<evidence type="ECO:0000256" key="3">
    <source>
        <dbReference type="ARBA" id="ARBA00023125"/>
    </source>
</evidence>
<dbReference type="Gene3D" id="1.10.10.10">
    <property type="entry name" value="Winged helix-like DNA-binding domain superfamily/Winged helix DNA-binding domain"/>
    <property type="match status" value="1"/>
</dbReference>
<evidence type="ECO:0000313" key="7">
    <source>
        <dbReference type="Proteomes" id="UP001162880"/>
    </source>
</evidence>
<evidence type="ECO:0000256" key="4">
    <source>
        <dbReference type="ARBA" id="ARBA00023163"/>
    </source>
</evidence>
<evidence type="ECO:0000259" key="5">
    <source>
        <dbReference type="PROSITE" id="PS50931"/>
    </source>
</evidence>
<feature type="domain" description="HTH lysR-type" evidence="5">
    <location>
        <begin position="1"/>
        <end position="56"/>
    </location>
</feature>
<accession>A0ABT0AWI4</accession>
<reference evidence="6" key="1">
    <citation type="submission" date="2022-03" db="EMBL/GenBank/DDBJ databases">
        <title>Identification of a novel bacterium isolated from mangrove sediments.</title>
        <authorList>
            <person name="Pan X."/>
        </authorList>
    </citation>
    <scope>NUCLEOTIDE SEQUENCE</scope>
    <source>
        <strain evidence="6">B2580</strain>
    </source>
</reference>
<evidence type="ECO:0000313" key="6">
    <source>
        <dbReference type="EMBL" id="MCJ2177169.1"/>
    </source>
</evidence>
<dbReference type="Pfam" id="PF03466">
    <property type="entry name" value="LysR_substrate"/>
    <property type="match status" value="1"/>
</dbReference>
<organism evidence="6 7">
    <name type="scientific">Novosphingobium album</name>
    <name type="common">ex Hu et al. 2023</name>
    <dbReference type="NCBI Taxonomy" id="2930093"/>
    <lineage>
        <taxon>Bacteria</taxon>
        <taxon>Pseudomonadati</taxon>
        <taxon>Pseudomonadota</taxon>
        <taxon>Alphaproteobacteria</taxon>
        <taxon>Sphingomonadales</taxon>
        <taxon>Sphingomonadaceae</taxon>
        <taxon>Novosphingobium</taxon>
    </lineage>
</organism>
<protein>
    <submittedName>
        <fullName evidence="6">LysR substrate-binding domain-containing protein</fullName>
    </submittedName>
</protein>
<dbReference type="EMBL" id="JALHLE010000001">
    <property type="protein sequence ID" value="MCJ2177169.1"/>
    <property type="molecule type" value="Genomic_DNA"/>
</dbReference>
<keyword evidence="7" id="KW-1185">Reference proteome</keyword>
<dbReference type="CDD" id="cd08481">
    <property type="entry name" value="PBP2_GcdR_like"/>
    <property type="match status" value="1"/>
</dbReference>
<comment type="caution">
    <text evidence="6">The sequence shown here is derived from an EMBL/GenBank/DDBJ whole genome shotgun (WGS) entry which is preliminary data.</text>
</comment>
<dbReference type="SUPFAM" id="SSF46785">
    <property type="entry name" value="Winged helix' DNA-binding domain"/>
    <property type="match status" value="1"/>
</dbReference>
<evidence type="ECO:0000256" key="2">
    <source>
        <dbReference type="ARBA" id="ARBA00023015"/>
    </source>
</evidence>
<dbReference type="Proteomes" id="UP001162880">
    <property type="component" value="Unassembled WGS sequence"/>
</dbReference>
<dbReference type="Pfam" id="PF00126">
    <property type="entry name" value="HTH_1"/>
    <property type="match status" value="1"/>
</dbReference>
<dbReference type="PANTHER" id="PTHR30537:SF26">
    <property type="entry name" value="GLYCINE CLEAVAGE SYSTEM TRANSCRIPTIONAL ACTIVATOR"/>
    <property type="match status" value="1"/>
</dbReference>
<name>A0ABT0AWI4_9SPHN</name>
<comment type="similarity">
    <text evidence="1">Belongs to the LysR transcriptional regulatory family.</text>
</comment>
<dbReference type="InterPro" id="IPR000847">
    <property type="entry name" value="LysR_HTH_N"/>
</dbReference>
<gene>
    <name evidence="6" type="ORF">MTR64_01190</name>
</gene>
<sequence>MSLLCAFEAAARLESFTAAAAELHLTQGAVSRQIRALEETLGAPLFHRERQQVRLTVAGESYAGEIREALKRISTATLGFRANPRGGTLNLAILPTFGIRWLAPRLPAFQAEHPGITINLQTRLNQFDFNLENFDAAIHFGSDDWPGAETALLMRETVVPACSAAMRDSFELHAPADLTRPPLLHLSSRPDAWEQWFAINDVTAAHTHGMLLDQFALAAQAASSGLGVALLPKFLIEQELASGELVMAFDRPMISKGAYFLAWPSTRDAYPPLRAFRGWLVEEAGMQSSLNGNSPET</sequence>
<evidence type="ECO:0000256" key="1">
    <source>
        <dbReference type="ARBA" id="ARBA00009437"/>
    </source>
</evidence>
<keyword evidence="3" id="KW-0238">DNA-binding</keyword>
<dbReference type="InterPro" id="IPR005119">
    <property type="entry name" value="LysR_subst-bd"/>
</dbReference>
<dbReference type="RefSeq" id="WP_243989930.1">
    <property type="nucleotide sequence ID" value="NZ_JALHLE010000001.1"/>
</dbReference>
<dbReference type="PRINTS" id="PR00039">
    <property type="entry name" value="HTHLYSR"/>
</dbReference>
<dbReference type="InterPro" id="IPR036388">
    <property type="entry name" value="WH-like_DNA-bd_sf"/>
</dbReference>
<dbReference type="PROSITE" id="PS50931">
    <property type="entry name" value="HTH_LYSR"/>
    <property type="match status" value="1"/>
</dbReference>
<dbReference type="InterPro" id="IPR036390">
    <property type="entry name" value="WH_DNA-bd_sf"/>
</dbReference>
<keyword evidence="4" id="KW-0804">Transcription</keyword>
<dbReference type="InterPro" id="IPR058163">
    <property type="entry name" value="LysR-type_TF_proteobact-type"/>
</dbReference>